<dbReference type="InterPro" id="IPR006047">
    <property type="entry name" value="GH13_cat_dom"/>
</dbReference>
<feature type="domain" description="Glycosyl hydrolase family 13 catalytic" evidence="10">
    <location>
        <begin position="260"/>
        <end position="615"/>
    </location>
</feature>
<evidence type="ECO:0000256" key="4">
    <source>
        <dbReference type="ARBA" id="ARBA00022600"/>
    </source>
</evidence>
<dbReference type="EMBL" id="UAPQ01000001">
    <property type="protein sequence ID" value="SPT52775.1"/>
    <property type="molecule type" value="Genomic_DNA"/>
</dbReference>
<dbReference type="Gene3D" id="3.20.20.80">
    <property type="entry name" value="Glycosidases"/>
    <property type="match status" value="1"/>
</dbReference>
<comment type="similarity">
    <text evidence="3 9">Belongs to the glycosyl hydrolase 13 family. GlgB subfamily.</text>
</comment>
<dbReference type="Pfam" id="PF02806">
    <property type="entry name" value="Alpha-amylase_C"/>
    <property type="match status" value="1"/>
</dbReference>
<dbReference type="InterPro" id="IPR013780">
    <property type="entry name" value="Glyco_hydro_b"/>
</dbReference>
<accession>A0ABY1VL89</accession>
<evidence type="ECO:0000256" key="2">
    <source>
        <dbReference type="ARBA" id="ARBA00004964"/>
    </source>
</evidence>
<evidence type="ECO:0000256" key="9">
    <source>
        <dbReference type="HAMAP-Rule" id="MF_00685"/>
    </source>
</evidence>
<dbReference type="InterPro" id="IPR006407">
    <property type="entry name" value="GlgB"/>
</dbReference>
<dbReference type="SUPFAM" id="SSF51445">
    <property type="entry name" value="(Trans)glycosidases"/>
    <property type="match status" value="1"/>
</dbReference>
<dbReference type="RefSeq" id="WP_111835732.1">
    <property type="nucleotide sequence ID" value="NZ_UAPQ01000001.1"/>
</dbReference>
<feature type="active site" description="Proton donor" evidence="9">
    <location>
        <position position="465"/>
    </location>
</feature>
<evidence type="ECO:0000313" key="12">
    <source>
        <dbReference type="Proteomes" id="UP000250006"/>
    </source>
</evidence>
<dbReference type="HAMAP" id="MF_00685">
    <property type="entry name" value="GlgB"/>
    <property type="match status" value="1"/>
</dbReference>
<evidence type="ECO:0000256" key="6">
    <source>
        <dbReference type="ARBA" id="ARBA00022679"/>
    </source>
</evidence>
<feature type="active site" description="Nucleophile" evidence="9">
    <location>
        <position position="412"/>
    </location>
</feature>
<dbReference type="InterPro" id="IPR006048">
    <property type="entry name" value="A-amylase/branching_C"/>
</dbReference>
<dbReference type="GO" id="GO:0003844">
    <property type="term" value="F:1,4-alpha-glucan branching enzyme activity"/>
    <property type="evidence" value="ECO:0007669"/>
    <property type="project" value="UniProtKB-EC"/>
</dbReference>
<evidence type="ECO:0000256" key="8">
    <source>
        <dbReference type="ARBA" id="ARBA00023277"/>
    </source>
</evidence>
<evidence type="ECO:0000256" key="1">
    <source>
        <dbReference type="ARBA" id="ARBA00000826"/>
    </source>
</evidence>
<evidence type="ECO:0000256" key="5">
    <source>
        <dbReference type="ARBA" id="ARBA00022676"/>
    </source>
</evidence>
<organism evidence="11 12">
    <name type="scientific">Actinomyces bovis</name>
    <dbReference type="NCBI Taxonomy" id="1658"/>
    <lineage>
        <taxon>Bacteria</taxon>
        <taxon>Bacillati</taxon>
        <taxon>Actinomycetota</taxon>
        <taxon>Actinomycetes</taxon>
        <taxon>Actinomycetales</taxon>
        <taxon>Actinomycetaceae</taxon>
        <taxon>Actinomyces</taxon>
    </lineage>
</organism>
<keyword evidence="12" id="KW-1185">Reference proteome</keyword>
<dbReference type="Pfam" id="PF22019">
    <property type="entry name" value="GlgB_N"/>
    <property type="match status" value="1"/>
</dbReference>
<dbReference type="Proteomes" id="UP000250006">
    <property type="component" value="Unassembled WGS sequence"/>
</dbReference>
<evidence type="ECO:0000259" key="10">
    <source>
        <dbReference type="SMART" id="SM00642"/>
    </source>
</evidence>
<dbReference type="SUPFAM" id="SSF51011">
    <property type="entry name" value="Glycosyl hydrolase domain"/>
    <property type="match status" value="1"/>
</dbReference>
<dbReference type="SMART" id="SM00642">
    <property type="entry name" value="Aamy"/>
    <property type="match status" value="1"/>
</dbReference>
<keyword evidence="5 9" id="KW-0328">Glycosyltransferase</keyword>
<dbReference type="CDD" id="cd11322">
    <property type="entry name" value="AmyAc_Glg_BE"/>
    <property type="match status" value="1"/>
</dbReference>
<dbReference type="NCBIfam" id="NF008967">
    <property type="entry name" value="PRK12313.1"/>
    <property type="match status" value="1"/>
</dbReference>
<dbReference type="PANTHER" id="PTHR43651:SF3">
    <property type="entry name" value="1,4-ALPHA-GLUCAN-BRANCHING ENZYME"/>
    <property type="match status" value="1"/>
</dbReference>
<dbReference type="PANTHER" id="PTHR43651">
    <property type="entry name" value="1,4-ALPHA-GLUCAN-BRANCHING ENZYME"/>
    <property type="match status" value="1"/>
</dbReference>
<protein>
    <recommendedName>
        <fullName evidence="9">1,4-alpha-glucan branching enzyme GlgB</fullName>
        <ecNumber evidence="9">2.4.1.18</ecNumber>
    </recommendedName>
    <alternativeName>
        <fullName evidence="9">1,4-alpha-D-glucan:1,4-alpha-D-glucan 6-glucosyl-transferase</fullName>
    </alternativeName>
    <alternativeName>
        <fullName evidence="9">Alpha-(1-&gt;4)-glucan branching enzyme</fullName>
    </alternativeName>
    <alternativeName>
        <fullName evidence="9">Glycogen branching enzyme</fullName>
        <shortName evidence="9">BE</shortName>
    </alternativeName>
</protein>
<dbReference type="Gene3D" id="2.60.40.1180">
    <property type="entry name" value="Golgi alpha-mannosidase II"/>
    <property type="match status" value="1"/>
</dbReference>
<reference evidence="11 12" key="1">
    <citation type="submission" date="2018-06" db="EMBL/GenBank/DDBJ databases">
        <authorList>
            <consortium name="Pathogen Informatics"/>
            <person name="Doyle S."/>
        </authorList>
    </citation>
    <scope>NUCLEOTIDE SEQUENCE [LARGE SCALE GENOMIC DNA]</scope>
    <source>
        <strain evidence="11 12">NCTC11535</strain>
    </source>
</reference>
<comment type="caution">
    <text evidence="11">The sequence shown here is derived from an EMBL/GenBank/DDBJ whole genome shotgun (WGS) entry which is preliminary data.</text>
</comment>
<dbReference type="InterPro" id="IPR017853">
    <property type="entry name" value="GH"/>
</dbReference>
<dbReference type="PIRSF" id="PIRSF000463">
    <property type="entry name" value="GlgB"/>
    <property type="match status" value="1"/>
</dbReference>
<evidence type="ECO:0000256" key="3">
    <source>
        <dbReference type="ARBA" id="ARBA00009000"/>
    </source>
</evidence>
<dbReference type="InterPro" id="IPR037439">
    <property type="entry name" value="Branching_enzy"/>
</dbReference>
<dbReference type="InterPro" id="IPR044143">
    <property type="entry name" value="GlgB_N_E_set_prok"/>
</dbReference>
<dbReference type="NCBIfam" id="NF003811">
    <property type="entry name" value="PRK05402.1"/>
    <property type="match status" value="1"/>
</dbReference>
<evidence type="ECO:0000313" key="11">
    <source>
        <dbReference type="EMBL" id="SPT52775.1"/>
    </source>
</evidence>
<dbReference type="InterPro" id="IPR004193">
    <property type="entry name" value="Glyco_hydro_13_N"/>
</dbReference>
<dbReference type="NCBIfam" id="TIGR01515">
    <property type="entry name" value="branching_enzym"/>
    <property type="match status" value="1"/>
</dbReference>
<dbReference type="InterPro" id="IPR014756">
    <property type="entry name" value="Ig_E-set"/>
</dbReference>
<keyword evidence="6 9" id="KW-0808">Transferase</keyword>
<keyword evidence="7 9" id="KW-0320">Glycogen biosynthesis</keyword>
<comment type="function">
    <text evidence="9">Catalyzes the formation of the alpha-1,6-glucosidic linkages in glycogen by scission of a 1,4-alpha-linked oligosaccharide from growing alpha-1,4-glucan chains and the subsequent attachment of the oligosaccharide to the alpha-1,6 position.</text>
</comment>
<dbReference type="SUPFAM" id="SSF81296">
    <property type="entry name" value="E set domains"/>
    <property type="match status" value="2"/>
</dbReference>
<keyword evidence="4 9" id="KW-0321">Glycogen metabolism</keyword>
<gene>
    <name evidence="9 11" type="primary">glgB</name>
    <name evidence="11" type="ORF">NCTC11535_00429</name>
</gene>
<keyword evidence="8 9" id="KW-0119">Carbohydrate metabolism</keyword>
<dbReference type="InterPro" id="IPR013783">
    <property type="entry name" value="Ig-like_fold"/>
</dbReference>
<comment type="catalytic activity">
    <reaction evidence="1 9">
        <text>Transfers a segment of a (1-&gt;4)-alpha-D-glucan chain to a primary hydroxy group in a similar glucan chain.</text>
        <dbReference type="EC" id="2.4.1.18"/>
    </reaction>
</comment>
<dbReference type="EC" id="2.4.1.18" evidence="9"/>
<proteinExistence type="inferred from homology"/>
<dbReference type="Pfam" id="PF02922">
    <property type="entry name" value="CBM_48"/>
    <property type="match status" value="1"/>
</dbReference>
<sequence>MTEATSPDPIPAPVHVDPWVLADVAYARYHNPHEVLGAHLGDGSITIRTVRHLADAVAVVTQDGTFPAVHEQDGVWAAVLPGTQVPDYRIAVTYGEETTTVDDPYRFLPTLGEMDTYLISEGRHEELWEALGAHLKHFSGPMGEVEGTAFAVWAPNARAVRVVGDFNYWDGTASAMRSLGASGVWELFLPGVGVGARYKFEICNADGSWHQKADPLARATEVPPATASVVTDRFHQWGDAEWMEARSEKDPHSGPMSIYEVHIGSWRQGLGYRGLAEELVPYVKEAGFTHVEFMPVAEHPFGGSWGYQVTGYYAPTARFGTPDDFRYLVDQLHQAGIGVILDWVPAHFPKDEWALARFDGTALYEDPDPQRGEHPDWGTYIFNFGRNEVRNFLVANALYWLEEFHLDGLRVDAVASMLYLDYSRQDGQWRPNQYGGRENLEAISFLQEATATAYRKHPGTVMIAEESTAWPGVTAPTEYGGLGFGLKWNMGWMNDTLRYLAEQPINRRYHHGELTFSLVYAFSEQFILPLSHDEVVHGKGSLLSKMPGDAWQELAGLRALYAYQWSHPGKQLLFMGQEFGQGAEWNADNSLDWWILDDPGHQGLLHLVKDLNQLYASSPALWADDFSHRGFEWIEAGDGDHNVLSYLRKGTGPDGRNDLIVAIVNFAGTPHEGYRVGLPFAGAWDEVINTDAPEYGGSGVGNLGRVEAEELPWNGRPASVRLRVPPMGAVFLRPTRD</sequence>
<dbReference type="Gene3D" id="2.60.40.10">
    <property type="entry name" value="Immunoglobulins"/>
    <property type="match status" value="2"/>
</dbReference>
<dbReference type="CDD" id="cd02855">
    <property type="entry name" value="E_set_GBE_prok_N"/>
    <property type="match status" value="1"/>
</dbReference>
<comment type="pathway">
    <text evidence="2 9">Glycan biosynthesis; glycogen biosynthesis.</text>
</comment>
<comment type="subunit">
    <text evidence="9">Monomer.</text>
</comment>
<dbReference type="InterPro" id="IPR054169">
    <property type="entry name" value="GlgB_N"/>
</dbReference>
<evidence type="ECO:0000256" key="7">
    <source>
        <dbReference type="ARBA" id="ARBA00023056"/>
    </source>
</evidence>
<name>A0ABY1VL89_9ACTO</name>
<dbReference type="Pfam" id="PF00128">
    <property type="entry name" value="Alpha-amylase"/>
    <property type="match status" value="1"/>
</dbReference>